<evidence type="ECO:0000313" key="1">
    <source>
        <dbReference type="EMBL" id="CNU26042.1"/>
    </source>
</evidence>
<evidence type="ECO:0000313" key="2">
    <source>
        <dbReference type="EMBL" id="CNU46514.1"/>
    </source>
</evidence>
<dbReference type="Proteomes" id="UP000039541">
    <property type="component" value="Unassembled WGS sequence"/>
</dbReference>
<gene>
    <name evidence="1" type="ORF">ERS008202_02317</name>
    <name evidence="2" type="ORF">ERS008207_02763</name>
</gene>
<sequence>MRQVKRDVKTGQCNTTDDLIDMIKFRFFGTHEFAPGGRIIKEIQNFQGGADRVRGGFYRHVHVTPFRIRLPGFRLLRRARR</sequence>
<proteinExistence type="predicted"/>
<evidence type="ECO:0000313" key="3">
    <source>
        <dbReference type="Proteomes" id="UP000039541"/>
    </source>
</evidence>
<dbReference type="EMBL" id="CQPC01000027">
    <property type="protein sequence ID" value="CNU26042.1"/>
    <property type="molecule type" value="Genomic_DNA"/>
</dbReference>
<dbReference type="Proteomes" id="UP000042394">
    <property type="component" value="Unassembled WGS sequence"/>
</dbReference>
<name>A0A655CQL8_SALET</name>
<accession>A0A655CQL8</accession>
<evidence type="ECO:0000313" key="4">
    <source>
        <dbReference type="Proteomes" id="UP000042394"/>
    </source>
</evidence>
<dbReference type="AlphaFoldDB" id="A0A655CQL8"/>
<organism evidence="1 3">
    <name type="scientific">Salmonella enterica subsp. enterica serovar Bovismorbificans</name>
    <dbReference type="NCBI Taxonomy" id="58097"/>
    <lineage>
        <taxon>Bacteria</taxon>
        <taxon>Pseudomonadati</taxon>
        <taxon>Pseudomonadota</taxon>
        <taxon>Gammaproteobacteria</taxon>
        <taxon>Enterobacterales</taxon>
        <taxon>Enterobacteriaceae</taxon>
        <taxon>Salmonella</taxon>
    </lineage>
</organism>
<reference evidence="3 4" key="1">
    <citation type="submission" date="2015-03" db="EMBL/GenBank/DDBJ databases">
        <authorList>
            <consortium name="Pathogen Informatics"/>
        </authorList>
    </citation>
    <scope>NUCLEOTIDE SEQUENCE [LARGE SCALE GENOMIC DNA]</scope>
    <source>
        <strain evidence="1 3">3476</strain>
        <strain evidence="2 4">D4891</strain>
    </source>
</reference>
<dbReference type="EMBL" id="CQPD01000027">
    <property type="protein sequence ID" value="CNU46514.1"/>
    <property type="molecule type" value="Genomic_DNA"/>
</dbReference>
<protein>
    <submittedName>
        <fullName evidence="1">Uncharacterized protein</fullName>
    </submittedName>
</protein>